<accession>A0A8T2MQA6</accession>
<name>A0A8T2MQA6_9TELE</name>
<feature type="region of interest" description="Disordered" evidence="1">
    <location>
        <begin position="45"/>
        <end position="151"/>
    </location>
</feature>
<dbReference type="PROSITE" id="PS50096">
    <property type="entry name" value="IQ"/>
    <property type="match status" value="1"/>
</dbReference>
<feature type="compositionally biased region" description="Basic and acidic residues" evidence="1">
    <location>
        <begin position="112"/>
        <end position="132"/>
    </location>
</feature>
<dbReference type="AlphaFoldDB" id="A0A8T2MQA6"/>
<gene>
    <name evidence="2" type="ORF">JZ751_005593</name>
</gene>
<evidence type="ECO:0000313" key="3">
    <source>
        <dbReference type="Proteomes" id="UP000824540"/>
    </source>
</evidence>
<dbReference type="OrthoDB" id="6161953at2759"/>
<feature type="compositionally biased region" description="Basic and acidic residues" evidence="1">
    <location>
        <begin position="68"/>
        <end position="81"/>
    </location>
</feature>
<organism evidence="2 3">
    <name type="scientific">Albula glossodonta</name>
    <name type="common">roundjaw bonefish</name>
    <dbReference type="NCBI Taxonomy" id="121402"/>
    <lineage>
        <taxon>Eukaryota</taxon>
        <taxon>Metazoa</taxon>
        <taxon>Chordata</taxon>
        <taxon>Craniata</taxon>
        <taxon>Vertebrata</taxon>
        <taxon>Euteleostomi</taxon>
        <taxon>Actinopterygii</taxon>
        <taxon>Neopterygii</taxon>
        <taxon>Teleostei</taxon>
        <taxon>Albuliformes</taxon>
        <taxon>Albulidae</taxon>
        <taxon>Albula</taxon>
    </lineage>
</organism>
<evidence type="ECO:0000313" key="2">
    <source>
        <dbReference type="EMBL" id="KAG9329350.1"/>
    </source>
</evidence>
<reference evidence="2" key="1">
    <citation type="thesis" date="2021" institute="BYU ScholarsArchive" country="Provo, UT, USA">
        <title>Applications of and Algorithms for Genome Assembly and Genomic Analyses with an Emphasis on Marine Teleosts.</title>
        <authorList>
            <person name="Pickett B.D."/>
        </authorList>
    </citation>
    <scope>NUCLEOTIDE SEQUENCE</scope>
    <source>
        <strain evidence="2">HI-2016</strain>
    </source>
</reference>
<proteinExistence type="predicted"/>
<dbReference type="Proteomes" id="UP000824540">
    <property type="component" value="Unassembled WGS sequence"/>
</dbReference>
<feature type="compositionally biased region" description="Polar residues" evidence="1">
    <location>
        <begin position="84"/>
        <end position="93"/>
    </location>
</feature>
<keyword evidence="3" id="KW-1185">Reference proteome</keyword>
<protein>
    <submittedName>
        <fullName evidence="2">Uncharacterized protein</fullName>
    </submittedName>
</protein>
<evidence type="ECO:0000256" key="1">
    <source>
        <dbReference type="SAM" id="MobiDB-lite"/>
    </source>
</evidence>
<dbReference type="EMBL" id="JAFBMS010001267">
    <property type="protein sequence ID" value="KAG9329350.1"/>
    <property type="molecule type" value="Genomic_DNA"/>
</dbReference>
<sequence length="260" mass="28998">MEREDLERRITLFQAKARRFLVRKELSSVRQDYEDIDFLWQSQKSLSKENPGEPYSASDFGNPEEDREVLRKAPGEPRAEVSSEAVQVSTDCLTPTKDCDHQEPSRSIIAMQDREASRPAEGDNDKTERTHEVGPSTESQHKVASPELGESVSVAEETSVWDSTAVDTGYSFLQRGSPRRSVVQEVPRTQEDLLSGAETEAGSVRTVEIPDDCGTHNMQIRPNLRQAVGAEMRSFFQAGAESEAVICLYTKASPIYLTEA</sequence>
<comment type="caution">
    <text evidence="2">The sequence shown here is derived from an EMBL/GenBank/DDBJ whole genome shotgun (WGS) entry which is preliminary data.</text>
</comment>